<dbReference type="PANTHER" id="PTHR30346:SF28">
    <property type="entry name" value="HTH-TYPE TRANSCRIPTIONAL REGULATOR CYNR"/>
    <property type="match status" value="1"/>
</dbReference>
<keyword evidence="8" id="KW-1185">Reference proteome</keyword>
<gene>
    <name evidence="7" type="ORF">HEK616_38830</name>
</gene>
<evidence type="ECO:0000259" key="6">
    <source>
        <dbReference type="PROSITE" id="PS50931"/>
    </source>
</evidence>
<name>A0ABN6QXH6_STRNI</name>
<dbReference type="Pfam" id="PF00126">
    <property type="entry name" value="HTH_1"/>
    <property type="match status" value="1"/>
</dbReference>
<keyword evidence="2" id="KW-0805">Transcription regulation</keyword>
<feature type="domain" description="HTH lysR-type" evidence="6">
    <location>
        <begin position="9"/>
        <end position="66"/>
    </location>
</feature>
<keyword evidence="3" id="KW-0238">DNA-binding</keyword>
<reference evidence="7" key="1">
    <citation type="submission" date="2022-06" db="EMBL/GenBank/DDBJ databases">
        <title>Complete genome sequence of Streptomyces nigrescens HEK616.</title>
        <authorList>
            <person name="Asamizu S."/>
            <person name="Onaka H."/>
        </authorList>
    </citation>
    <scope>NUCLEOTIDE SEQUENCE</scope>
    <source>
        <strain evidence="7">HEK616</strain>
    </source>
</reference>
<dbReference type="EMBL" id="AP026073">
    <property type="protein sequence ID" value="BDM70396.1"/>
    <property type="molecule type" value="Genomic_DNA"/>
</dbReference>
<dbReference type="InterPro" id="IPR000847">
    <property type="entry name" value="LysR_HTH_N"/>
</dbReference>
<dbReference type="Pfam" id="PF03466">
    <property type="entry name" value="LysR_substrate"/>
    <property type="match status" value="1"/>
</dbReference>
<dbReference type="InterPro" id="IPR036390">
    <property type="entry name" value="WH_DNA-bd_sf"/>
</dbReference>
<dbReference type="Gene3D" id="3.40.190.290">
    <property type="match status" value="1"/>
</dbReference>
<dbReference type="Proteomes" id="UP001059597">
    <property type="component" value="Chromosome"/>
</dbReference>
<dbReference type="PROSITE" id="PS50931">
    <property type="entry name" value="HTH_LYSR"/>
    <property type="match status" value="1"/>
</dbReference>
<dbReference type="InterPro" id="IPR005119">
    <property type="entry name" value="LysR_subst-bd"/>
</dbReference>
<evidence type="ECO:0000313" key="8">
    <source>
        <dbReference type="Proteomes" id="UP001059597"/>
    </source>
</evidence>
<proteinExistence type="inferred from homology"/>
<keyword evidence="4" id="KW-0804">Transcription</keyword>
<sequence length="326" mass="33856">MGLVRIAGMELHQLRYFVAVVEEGGFTRAAARLHLSQPGVSAQIRQLERELGQPLLDRSGRRVTVTEVGAAVLGYARTALAAVDGIRHTVDEFTGLLRGRVALGLVSGAALDAFEVPALLADFHDDHPQVEISLTEDTSERMLAALHGGELDLAVIGLAQEEAPPGISLRLVVDQPLVAAVAPGDPLLTPPDRADVPLAELHDRPLISLPRGTGLRGVLERACAQAGIRPRIAFEAAAPEALAQLAARGLGVAVIPALPPGAAADHGLRTLALTDPRPRGRVALAWRTAGPTPAARALLDRLHRALPVPAGGEGGGPAGDHQGLGA</sequence>
<dbReference type="SUPFAM" id="SSF53850">
    <property type="entry name" value="Periplasmic binding protein-like II"/>
    <property type="match status" value="1"/>
</dbReference>
<feature type="compositionally biased region" description="Gly residues" evidence="5">
    <location>
        <begin position="311"/>
        <end position="326"/>
    </location>
</feature>
<organism evidence="7 8">
    <name type="scientific">Streptomyces nigrescens</name>
    <dbReference type="NCBI Taxonomy" id="1920"/>
    <lineage>
        <taxon>Bacteria</taxon>
        <taxon>Bacillati</taxon>
        <taxon>Actinomycetota</taxon>
        <taxon>Actinomycetes</taxon>
        <taxon>Kitasatosporales</taxon>
        <taxon>Streptomycetaceae</taxon>
        <taxon>Streptomyces</taxon>
    </lineage>
</organism>
<dbReference type="InterPro" id="IPR036388">
    <property type="entry name" value="WH-like_DNA-bd_sf"/>
</dbReference>
<evidence type="ECO:0000256" key="3">
    <source>
        <dbReference type="ARBA" id="ARBA00023125"/>
    </source>
</evidence>
<accession>A0ABN6QXH6</accession>
<evidence type="ECO:0000256" key="2">
    <source>
        <dbReference type="ARBA" id="ARBA00023015"/>
    </source>
</evidence>
<dbReference type="SUPFAM" id="SSF46785">
    <property type="entry name" value="Winged helix' DNA-binding domain"/>
    <property type="match status" value="1"/>
</dbReference>
<evidence type="ECO:0000256" key="5">
    <source>
        <dbReference type="SAM" id="MobiDB-lite"/>
    </source>
</evidence>
<evidence type="ECO:0000256" key="1">
    <source>
        <dbReference type="ARBA" id="ARBA00009437"/>
    </source>
</evidence>
<evidence type="ECO:0000256" key="4">
    <source>
        <dbReference type="ARBA" id="ARBA00023163"/>
    </source>
</evidence>
<comment type="similarity">
    <text evidence="1">Belongs to the LysR transcriptional regulatory family.</text>
</comment>
<evidence type="ECO:0000313" key="7">
    <source>
        <dbReference type="EMBL" id="BDM70396.1"/>
    </source>
</evidence>
<dbReference type="Gene3D" id="1.10.10.10">
    <property type="entry name" value="Winged helix-like DNA-binding domain superfamily/Winged helix DNA-binding domain"/>
    <property type="match status" value="1"/>
</dbReference>
<protein>
    <submittedName>
        <fullName evidence="7">LysR family transcriptional regulator</fullName>
    </submittedName>
</protein>
<dbReference type="PANTHER" id="PTHR30346">
    <property type="entry name" value="TRANSCRIPTIONAL DUAL REGULATOR HCAR-RELATED"/>
    <property type="match status" value="1"/>
</dbReference>
<feature type="region of interest" description="Disordered" evidence="5">
    <location>
        <begin position="306"/>
        <end position="326"/>
    </location>
</feature>
<dbReference type="PRINTS" id="PR00039">
    <property type="entry name" value="HTHLYSR"/>
</dbReference>